<dbReference type="RefSeq" id="WP_090466183.1">
    <property type="nucleotide sequence ID" value="NZ_FNRV01000001.1"/>
</dbReference>
<gene>
    <name evidence="3" type="ORF">SAMN05216205_3091</name>
</gene>
<dbReference type="Proteomes" id="UP000199665">
    <property type="component" value="Unassembled WGS sequence"/>
</dbReference>
<dbReference type="InterPro" id="IPR057727">
    <property type="entry name" value="WCX_dom"/>
</dbReference>
<dbReference type="InterPro" id="IPR026881">
    <property type="entry name" value="WYL_dom"/>
</dbReference>
<organism evidence="3 4">
    <name type="scientific">Pseudomonas mohnii</name>
    <dbReference type="NCBI Taxonomy" id="395600"/>
    <lineage>
        <taxon>Bacteria</taxon>
        <taxon>Pseudomonadati</taxon>
        <taxon>Pseudomonadota</taxon>
        <taxon>Gammaproteobacteria</taxon>
        <taxon>Pseudomonadales</taxon>
        <taxon>Pseudomonadaceae</taxon>
        <taxon>Pseudomonas</taxon>
    </lineage>
</organism>
<dbReference type="InterPro" id="IPR051534">
    <property type="entry name" value="CBASS_pafABC_assoc_protein"/>
</dbReference>
<evidence type="ECO:0000313" key="3">
    <source>
        <dbReference type="EMBL" id="SEC72485.1"/>
    </source>
</evidence>
<feature type="domain" description="WCX" evidence="2">
    <location>
        <begin position="255"/>
        <end position="330"/>
    </location>
</feature>
<evidence type="ECO:0000259" key="2">
    <source>
        <dbReference type="Pfam" id="PF25583"/>
    </source>
</evidence>
<dbReference type="Pfam" id="PF13280">
    <property type="entry name" value="WYL"/>
    <property type="match status" value="1"/>
</dbReference>
<accession>A0ABY0Y100</accession>
<dbReference type="PANTHER" id="PTHR34580:SF1">
    <property type="entry name" value="PROTEIN PAFC"/>
    <property type="match status" value="1"/>
</dbReference>
<sequence length="345" mass="38631">MPSSSVHDATTRQWDLLQKIPSRSPGLTTTELLDGMQEAGYQISKRTIERDLVALSRLFPLQCNDKGTPYGWYWAEGASVSLPGISMGEALSLVLVEDAIRPLLPGSMLRALEPRFRFARKKLESLAEDNQTVRWLGKVASVSPDMSLLPPNTPDNILETLRAALLQEKQLQCRYYSAHNDKEREMVLNPLALVQRGPITYLIGTAPPYADVRQYAIHRFRQAETLPSPAQGLDGFDLQEYLASNALQFGSTAKISLQARLSDSLVRLLRETPLSSDMTLEKLTEGYRLRATISDTWQLQWWILSQGDALIVEAPQYLREQIATKLKQAAAQYEGCHEVGQEACT</sequence>
<comment type="caution">
    <text evidence="3">The sequence shown here is derived from an EMBL/GenBank/DDBJ whole genome shotgun (WGS) entry which is preliminary data.</text>
</comment>
<reference evidence="3 4" key="1">
    <citation type="submission" date="2016-10" db="EMBL/GenBank/DDBJ databases">
        <authorList>
            <person name="Varghese N."/>
            <person name="Submissions S."/>
        </authorList>
    </citation>
    <scope>NUCLEOTIDE SEQUENCE [LARGE SCALE GENOMIC DNA]</scope>
    <source>
        <strain evidence="3 4">DSM 18327</strain>
    </source>
</reference>
<keyword evidence="4" id="KW-1185">Reference proteome</keyword>
<dbReference type="GO" id="GO:0003677">
    <property type="term" value="F:DNA binding"/>
    <property type="evidence" value="ECO:0007669"/>
    <property type="project" value="UniProtKB-KW"/>
</dbReference>
<evidence type="ECO:0000259" key="1">
    <source>
        <dbReference type="Pfam" id="PF13280"/>
    </source>
</evidence>
<feature type="domain" description="WYL" evidence="1">
    <location>
        <begin position="157"/>
        <end position="224"/>
    </location>
</feature>
<protein>
    <submittedName>
        <fullName evidence="3">Predicted DNA-binding transcriptional regulator YafY, contains an HTH and WYL domains</fullName>
    </submittedName>
</protein>
<proteinExistence type="predicted"/>
<name>A0ABY0Y100_9PSED</name>
<dbReference type="PROSITE" id="PS52050">
    <property type="entry name" value="WYL"/>
    <property type="match status" value="1"/>
</dbReference>
<dbReference type="EMBL" id="FNRV01000001">
    <property type="protein sequence ID" value="SEC72485.1"/>
    <property type="molecule type" value="Genomic_DNA"/>
</dbReference>
<evidence type="ECO:0000313" key="4">
    <source>
        <dbReference type="Proteomes" id="UP000199665"/>
    </source>
</evidence>
<keyword evidence="3" id="KW-0238">DNA-binding</keyword>
<dbReference type="Pfam" id="PF25583">
    <property type="entry name" value="WCX"/>
    <property type="match status" value="1"/>
</dbReference>
<dbReference type="PANTHER" id="PTHR34580">
    <property type="match status" value="1"/>
</dbReference>